<dbReference type="EMBL" id="JAINUG010000122">
    <property type="protein sequence ID" value="KAJ8394759.1"/>
    <property type="molecule type" value="Genomic_DNA"/>
</dbReference>
<reference evidence="1" key="1">
    <citation type="journal article" date="2023" name="Science">
        <title>Genome structures resolve the early diversification of teleost fishes.</title>
        <authorList>
            <person name="Parey E."/>
            <person name="Louis A."/>
            <person name="Montfort J."/>
            <person name="Bouchez O."/>
            <person name="Roques C."/>
            <person name="Iampietro C."/>
            <person name="Lluch J."/>
            <person name="Castinel A."/>
            <person name="Donnadieu C."/>
            <person name="Desvignes T."/>
            <person name="Floi Bucao C."/>
            <person name="Jouanno E."/>
            <person name="Wen M."/>
            <person name="Mejri S."/>
            <person name="Dirks R."/>
            <person name="Jansen H."/>
            <person name="Henkel C."/>
            <person name="Chen W.J."/>
            <person name="Zahm M."/>
            <person name="Cabau C."/>
            <person name="Klopp C."/>
            <person name="Thompson A.W."/>
            <person name="Robinson-Rechavi M."/>
            <person name="Braasch I."/>
            <person name="Lecointre G."/>
            <person name="Bobe J."/>
            <person name="Postlethwait J.H."/>
            <person name="Berthelot C."/>
            <person name="Roest Crollius H."/>
            <person name="Guiguen Y."/>
        </authorList>
    </citation>
    <scope>NUCLEOTIDE SEQUENCE</scope>
    <source>
        <strain evidence="1">NC1722</strain>
    </source>
</reference>
<evidence type="ECO:0000313" key="2">
    <source>
        <dbReference type="Proteomes" id="UP001221898"/>
    </source>
</evidence>
<keyword evidence="2" id="KW-1185">Reference proteome</keyword>
<gene>
    <name evidence="1" type="ORF">AAFF_G00041140</name>
</gene>
<proteinExistence type="predicted"/>
<sequence length="66" mass="6979">MFEPELYKLMMGNISVGSTTMWAGDLSTVEGVPAALLEILSCQNCNKCSGALYCYGVVEGRNASPG</sequence>
<name>A0AAD7S2I7_9TELE</name>
<organism evidence="1 2">
    <name type="scientific">Aldrovandia affinis</name>
    <dbReference type="NCBI Taxonomy" id="143900"/>
    <lineage>
        <taxon>Eukaryota</taxon>
        <taxon>Metazoa</taxon>
        <taxon>Chordata</taxon>
        <taxon>Craniata</taxon>
        <taxon>Vertebrata</taxon>
        <taxon>Euteleostomi</taxon>
        <taxon>Actinopterygii</taxon>
        <taxon>Neopterygii</taxon>
        <taxon>Teleostei</taxon>
        <taxon>Notacanthiformes</taxon>
        <taxon>Halosauridae</taxon>
        <taxon>Aldrovandia</taxon>
    </lineage>
</organism>
<evidence type="ECO:0000313" key="1">
    <source>
        <dbReference type="EMBL" id="KAJ8394759.1"/>
    </source>
</evidence>
<comment type="caution">
    <text evidence="1">The sequence shown here is derived from an EMBL/GenBank/DDBJ whole genome shotgun (WGS) entry which is preliminary data.</text>
</comment>
<dbReference type="Proteomes" id="UP001221898">
    <property type="component" value="Unassembled WGS sequence"/>
</dbReference>
<accession>A0AAD7S2I7</accession>
<dbReference type="AlphaFoldDB" id="A0AAD7S2I7"/>
<protein>
    <submittedName>
        <fullName evidence="1">Uncharacterized protein</fullName>
    </submittedName>
</protein>